<feature type="region of interest" description="Disordered" evidence="1">
    <location>
        <begin position="262"/>
        <end position="289"/>
    </location>
</feature>
<dbReference type="PANTHER" id="PTHR47163">
    <property type="entry name" value="DDE_TNP_IS1595 DOMAIN-CONTAINING PROTEIN"/>
    <property type="match status" value="1"/>
</dbReference>
<name>A0ABD0YF57_9HEMI</name>
<dbReference type="Proteomes" id="UP001558652">
    <property type="component" value="Unassembled WGS sequence"/>
</dbReference>
<sequence length="289" mass="33288">MTLSKRPQNTDGYIWRCRKQLTEGKKCDSSRSIRHGTWFTGSHLDLRTILALTFEILLRSPRSRIVSDLEVSPTTVTDWTQFVRETVVDYLENHSDPIGGPGAIVEIDESKFGRRKYNRGHFVEGQWVLGGIELHTNQMFLVAVHDRSSQTLTDCIQQWVLPGTTIHTDCWTARDRLGELGYNHLTINHSLHFVDPDTETHTTTIEGTWRHVKFNAQGRKRKISSFQQYLGHCLFDRLVKSGNVDGYLRFLHVVSRIDWTTMTPGTLPTDDDDDENDDEDEDENEVDEN</sequence>
<evidence type="ECO:0000313" key="4">
    <source>
        <dbReference type="Proteomes" id="UP001558652"/>
    </source>
</evidence>
<evidence type="ECO:0000313" key="3">
    <source>
        <dbReference type="EMBL" id="KAL1129274.1"/>
    </source>
</evidence>
<dbReference type="Pfam" id="PF12762">
    <property type="entry name" value="DDE_Tnp_IS1595"/>
    <property type="match status" value="1"/>
</dbReference>
<dbReference type="SMART" id="SM01126">
    <property type="entry name" value="DDE_Tnp_IS1595"/>
    <property type="match status" value="1"/>
</dbReference>
<gene>
    <name evidence="3" type="ORF">AAG570_013803</name>
</gene>
<keyword evidence="4" id="KW-1185">Reference proteome</keyword>
<dbReference type="AlphaFoldDB" id="A0ABD0YF57"/>
<evidence type="ECO:0000259" key="2">
    <source>
        <dbReference type="SMART" id="SM01126"/>
    </source>
</evidence>
<protein>
    <recommendedName>
        <fullName evidence="2">ISXO2-like transposase domain-containing protein</fullName>
    </recommendedName>
</protein>
<comment type="caution">
    <text evidence="3">The sequence shown here is derived from an EMBL/GenBank/DDBJ whole genome shotgun (WGS) entry which is preliminary data.</text>
</comment>
<dbReference type="InterPro" id="IPR024445">
    <property type="entry name" value="Tnp_ISXO2-like"/>
</dbReference>
<proteinExistence type="predicted"/>
<reference evidence="3 4" key="1">
    <citation type="submission" date="2024-07" db="EMBL/GenBank/DDBJ databases">
        <title>Chromosome-level genome assembly of the water stick insect Ranatra chinensis (Heteroptera: Nepidae).</title>
        <authorList>
            <person name="Liu X."/>
        </authorList>
    </citation>
    <scope>NUCLEOTIDE SEQUENCE [LARGE SCALE GENOMIC DNA]</scope>
    <source>
        <strain evidence="3">Cailab_2021Rc</strain>
        <tissue evidence="3">Muscle</tissue>
    </source>
</reference>
<dbReference type="InterPro" id="IPR053164">
    <property type="entry name" value="IS1016-like_transposase"/>
</dbReference>
<feature type="domain" description="ISXO2-like transposase" evidence="2">
    <location>
        <begin position="97"/>
        <end position="236"/>
    </location>
</feature>
<feature type="compositionally biased region" description="Acidic residues" evidence="1">
    <location>
        <begin position="269"/>
        <end position="289"/>
    </location>
</feature>
<evidence type="ECO:0000256" key="1">
    <source>
        <dbReference type="SAM" id="MobiDB-lite"/>
    </source>
</evidence>
<organism evidence="3 4">
    <name type="scientific">Ranatra chinensis</name>
    <dbReference type="NCBI Taxonomy" id="642074"/>
    <lineage>
        <taxon>Eukaryota</taxon>
        <taxon>Metazoa</taxon>
        <taxon>Ecdysozoa</taxon>
        <taxon>Arthropoda</taxon>
        <taxon>Hexapoda</taxon>
        <taxon>Insecta</taxon>
        <taxon>Pterygota</taxon>
        <taxon>Neoptera</taxon>
        <taxon>Paraneoptera</taxon>
        <taxon>Hemiptera</taxon>
        <taxon>Heteroptera</taxon>
        <taxon>Panheteroptera</taxon>
        <taxon>Nepomorpha</taxon>
        <taxon>Nepidae</taxon>
        <taxon>Ranatrinae</taxon>
        <taxon>Ranatra</taxon>
    </lineage>
</organism>
<dbReference type="PANTHER" id="PTHR47163:SF2">
    <property type="entry name" value="SI:DKEY-17M8.2"/>
    <property type="match status" value="1"/>
</dbReference>
<dbReference type="EMBL" id="JBFDAA010000009">
    <property type="protein sequence ID" value="KAL1129274.1"/>
    <property type="molecule type" value="Genomic_DNA"/>
</dbReference>
<accession>A0ABD0YF57</accession>